<evidence type="ECO:0000313" key="9">
    <source>
        <dbReference type="EMBL" id="MFD2472063.1"/>
    </source>
</evidence>
<keyword evidence="6 7" id="KW-0472">Membrane</keyword>
<gene>
    <name evidence="9" type="ORF">ACFSVL_32025</name>
</gene>
<evidence type="ECO:0000313" key="10">
    <source>
        <dbReference type="Proteomes" id="UP001597483"/>
    </source>
</evidence>
<dbReference type="Pfam" id="PF19300">
    <property type="entry name" value="BPD_transp_1_N"/>
    <property type="match status" value="1"/>
</dbReference>
<keyword evidence="4 7" id="KW-0812">Transmembrane</keyword>
<evidence type="ECO:0000256" key="3">
    <source>
        <dbReference type="ARBA" id="ARBA00022475"/>
    </source>
</evidence>
<dbReference type="PANTHER" id="PTHR43163:SF3">
    <property type="entry name" value="PEPTIDE ABC TRANSPORTER PERMEASE PROTEIN"/>
    <property type="match status" value="1"/>
</dbReference>
<accession>A0ABW5HFH0</accession>
<dbReference type="PANTHER" id="PTHR43163">
    <property type="entry name" value="DIPEPTIDE TRANSPORT SYSTEM PERMEASE PROTEIN DPPB-RELATED"/>
    <property type="match status" value="1"/>
</dbReference>
<keyword evidence="3" id="KW-1003">Cell membrane</keyword>
<evidence type="ECO:0000256" key="7">
    <source>
        <dbReference type="RuleBase" id="RU363032"/>
    </source>
</evidence>
<name>A0ABW5HFH0_9PSEU</name>
<sequence>MKRMLAARVLFALLTLVIISIVVFAATQALPGDAALVQLGKQATPAALESLRARMHLDQPLVAQYWLWLTDLVHGHLGNSLATNMSVGALIGDRVANTLVLLVVTGVIALPLATALGILTAIRRDRAADHTASVVMLVIVAIPEFVFCLLFVALFATNVLHVLPAVSLIDPDQPLLSQASAFVLPVLTLVIVSLPYIARTVRACMLEALESDYVAMARLKGVPERQVIVKHALPAIAGPVFQVSAQTLAYLAGGIVVVETVFQFPGIGFAFVQGIQSRDLPVVQALALMLAAVYVILNSVADLGTVAMTPTLRKGAR</sequence>
<protein>
    <submittedName>
        <fullName evidence="9">ABC transporter permease</fullName>
    </submittedName>
</protein>
<feature type="transmembrane region" description="Helical" evidence="7">
    <location>
        <begin position="283"/>
        <end position="307"/>
    </location>
</feature>
<dbReference type="Pfam" id="PF00528">
    <property type="entry name" value="BPD_transp_1"/>
    <property type="match status" value="1"/>
</dbReference>
<dbReference type="EMBL" id="JBHUKS010000026">
    <property type="protein sequence ID" value="MFD2472063.1"/>
    <property type="molecule type" value="Genomic_DNA"/>
</dbReference>
<dbReference type="CDD" id="cd06261">
    <property type="entry name" value="TM_PBP2"/>
    <property type="match status" value="1"/>
</dbReference>
<feature type="transmembrane region" description="Helical" evidence="7">
    <location>
        <begin position="175"/>
        <end position="197"/>
    </location>
</feature>
<dbReference type="InterPro" id="IPR045621">
    <property type="entry name" value="BPD_transp_1_N"/>
</dbReference>
<feature type="domain" description="ABC transmembrane type-1" evidence="8">
    <location>
        <begin position="95"/>
        <end position="301"/>
    </location>
</feature>
<keyword evidence="10" id="KW-1185">Reference proteome</keyword>
<evidence type="ECO:0000256" key="5">
    <source>
        <dbReference type="ARBA" id="ARBA00022989"/>
    </source>
</evidence>
<dbReference type="InterPro" id="IPR000515">
    <property type="entry name" value="MetI-like"/>
</dbReference>
<evidence type="ECO:0000256" key="2">
    <source>
        <dbReference type="ARBA" id="ARBA00022448"/>
    </source>
</evidence>
<proteinExistence type="inferred from homology"/>
<evidence type="ECO:0000256" key="1">
    <source>
        <dbReference type="ARBA" id="ARBA00004651"/>
    </source>
</evidence>
<dbReference type="Gene3D" id="1.10.3720.10">
    <property type="entry name" value="MetI-like"/>
    <property type="match status" value="1"/>
</dbReference>
<feature type="transmembrane region" description="Helical" evidence="7">
    <location>
        <begin position="248"/>
        <end position="271"/>
    </location>
</feature>
<organism evidence="9 10">
    <name type="scientific">Amycolatopsis silviterrae</name>
    <dbReference type="NCBI Taxonomy" id="1656914"/>
    <lineage>
        <taxon>Bacteria</taxon>
        <taxon>Bacillati</taxon>
        <taxon>Actinomycetota</taxon>
        <taxon>Actinomycetes</taxon>
        <taxon>Pseudonocardiales</taxon>
        <taxon>Pseudonocardiaceae</taxon>
        <taxon>Amycolatopsis</taxon>
    </lineage>
</organism>
<comment type="similarity">
    <text evidence="7">Belongs to the binding-protein-dependent transport system permease family.</text>
</comment>
<keyword evidence="2 7" id="KW-0813">Transport</keyword>
<comment type="subcellular location">
    <subcellularLocation>
        <location evidence="1 7">Cell membrane</location>
        <topology evidence="1 7">Multi-pass membrane protein</topology>
    </subcellularLocation>
</comment>
<reference evidence="10" key="1">
    <citation type="journal article" date="2019" name="Int. J. Syst. Evol. Microbiol.">
        <title>The Global Catalogue of Microorganisms (GCM) 10K type strain sequencing project: providing services to taxonomists for standard genome sequencing and annotation.</title>
        <authorList>
            <consortium name="The Broad Institute Genomics Platform"/>
            <consortium name="The Broad Institute Genome Sequencing Center for Infectious Disease"/>
            <person name="Wu L."/>
            <person name="Ma J."/>
        </authorList>
    </citation>
    <scope>NUCLEOTIDE SEQUENCE [LARGE SCALE GENOMIC DNA]</scope>
    <source>
        <strain evidence="10">CGMCC 4.7641</strain>
    </source>
</reference>
<feature type="transmembrane region" description="Helical" evidence="7">
    <location>
        <begin position="134"/>
        <end position="155"/>
    </location>
</feature>
<evidence type="ECO:0000256" key="6">
    <source>
        <dbReference type="ARBA" id="ARBA00023136"/>
    </source>
</evidence>
<dbReference type="Proteomes" id="UP001597483">
    <property type="component" value="Unassembled WGS sequence"/>
</dbReference>
<dbReference type="SUPFAM" id="SSF161098">
    <property type="entry name" value="MetI-like"/>
    <property type="match status" value="1"/>
</dbReference>
<dbReference type="PROSITE" id="PS50928">
    <property type="entry name" value="ABC_TM1"/>
    <property type="match status" value="1"/>
</dbReference>
<dbReference type="RefSeq" id="WP_378309423.1">
    <property type="nucleotide sequence ID" value="NZ_JBHUKS010000026.1"/>
</dbReference>
<keyword evidence="5 7" id="KW-1133">Transmembrane helix</keyword>
<dbReference type="InterPro" id="IPR035906">
    <property type="entry name" value="MetI-like_sf"/>
</dbReference>
<evidence type="ECO:0000256" key="4">
    <source>
        <dbReference type="ARBA" id="ARBA00022692"/>
    </source>
</evidence>
<evidence type="ECO:0000259" key="8">
    <source>
        <dbReference type="PROSITE" id="PS50928"/>
    </source>
</evidence>
<feature type="transmembrane region" description="Helical" evidence="7">
    <location>
        <begin position="99"/>
        <end position="122"/>
    </location>
</feature>
<comment type="caution">
    <text evidence="9">The sequence shown here is derived from an EMBL/GenBank/DDBJ whole genome shotgun (WGS) entry which is preliminary data.</text>
</comment>